<dbReference type="EMBL" id="LT670818">
    <property type="protein sequence ID" value="SHH68879.1"/>
    <property type="molecule type" value="Genomic_DNA"/>
</dbReference>
<dbReference type="InterPro" id="IPR052527">
    <property type="entry name" value="Metal_cation-efflux_comp"/>
</dbReference>
<gene>
    <name evidence="6" type="ORF">SAMN05444169_8812</name>
</gene>
<organism evidence="6 7">
    <name type="scientific">Bradyrhizobium erythrophlei</name>
    <dbReference type="NCBI Taxonomy" id="1437360"/>
    <lineage>
        <taxon>Bacteria</taxon>
        <taxon>Pseudomonadati</taxon>
        <taxon>Pseudomonadota</taxon>
        <taxon>Alphaproteobacteria</taxon>
        <taxon>Hyphomicrobiales</taxon>
        <taxon>Nitrobacteraceae</taxon>
        <taxon>Bradyrhizobium</taxon>
    </lineage>
</organism>
<keyword evidence="4 5" id="KW-0472">Membrane</keyword>
<keyword evidence="2 5" id="KW-0812">Transmembrane</keyword>
<keyword evidence="3 5" id="KW-1133">Transmembrane helix</keyword>
<evidence type="ECO:0000256" key="4">
    <source>
        <dbReference type="ARBA" id="ARBA00023136"/>
    </source>
</evidence>
<evidence type="ECO:0000256" key="1">
    <source>
        <dbReference type="ARBA" id="ARBA00004127"/>
    </source>
</evidence>
<proteinExistence type="predicted"/>
<feature type="transmembrane region" description="Helical" evidence="5">
    <location>
        <begin position="36"/>
        <end position="54"/>
    </location>
</feature>
<dbReference type="GO" id="GO:0012505">
    <property type="term" value="C:endomembrane system"/>
    <property type="evidence" value="ECO:0007669"/>
    <property type="project" value="UniProtKB-SubCell"/>
</dbReference>
<protein>
    <submittedName>
        <fullName evidence="6">Protein-S-isoprenylcysteine O-methyltransferase Ste14</fullName>
    </submittedName>
</protein>
<accession>A0A1M5V0X4</accession>
<dbReference type="AlphaFoldDB" id="A0A1M5V0X4"/>
<dbReference type="PANTHER" id="PTHR43847:SF1">
    <property type="entry name" value="BLL3993 PROTEIN"/>
    <property type="match status" value="1"/>
</dbReference>
<keyword evidence="6" id="KW-0489">Methyltransferase</keyword>
<reference evidence="6 7" key="1">
    <citation type="submission" date="2016-11" db="EMBL/GenBank/DDBJ databases">
        <authorList>
            <person name="Jaros S."/>
            <person name="Januszkiewicz K."/>
            <person name="Wedrychowicz H."/>
        </authorList>
    </citation>
    <scope>NUCLEOTIDE SEQUENCE [LARGE SCALE GENOMIC DNA]</scope>
    <source>
        <strain evidence="6 7">GAS242</strain>
    </source>
</reference>
<feature type="transmembrane region" description="Helical" evidence="5">
    <location>
        <begin position="109"/>
        <end position="129"/>
    </location>
</feature>
<dbReference type="GO" id="GO:0032259">
    <property type="term" value="P:methylation"/>
    <property type="evidence" value="ECO:0007669"/>
    <property type="project" value="UniProtKB-KW"/>
</dbReference>
<dbReference type="Proteomes" id="UP000190675">
    <property type="component" value="Chromosome I"/>
</dbReference>
<evidence type="ECO:0000256" key="2">
    <source>
        <dbReference type="ARBA" id="ARBA00022692"/>
    </source>
</evidence>
<name>A0A1M5V0X4_9BRAD</name>
<dbReference type="PANTHER" id="PTHR43847">
    <property type="entry name" value="BLL3993 PROTEIN"/>
    <property type="match status" value="1"/>
</dbReference>
<dbReference type="GO" id="GO:0008168">
    <property type="term" value="F:methyltransferase activity"/>
    <property type="evidence" value="ECO:0007669"/>
    <property type="project" value="UniProtKB-KW"/>
</dbReference>
<dbReference type="OrthoDB" id="7203053at2"/>
<evidence type="ECO:0000313" key="6">
    <source>
        <dbReference type="EMBL" id="SHH68879.1"/>
    </source>
</evidence>
<dbReference type="Pfam" id="PF04191">
    <property type="entry name" value="PEMT"/>
    <property type="match status" value="1"/>
</dbReference>
<keyword evidence="6" id="KW-0808">Transferase</keyword>
<sequence>MNRLLLKGFAGLLFLFVAMAALLFVPAGTRSWWQAWTFLAVYFASSLALTLYLIKEDPALLQRRMRGGPTAEKEPIQKIIMLIASLGFVGLLVVPALDHRFGWSQMPPYMTLAGNVLVGAGWLAIFFVFRENSFAFATIELAPDQKVISSGPYALVRHPMYSGALVMLLGMPIALGSWWGVLVVAVILPALIWRLLEEEKFLAENLAGYVAYRNSVRYRLLPWVW</sequence>
<comment type="subcellular location">
    <subcellularLocation>
        <location evidence="1">Endomembrane system</location>
        <topology evidence="1">Multi-pass membrane protein</topology>
    </subcellularLocation>
</comment>
<feature type="transmembrane region" description="Helical" evidence="5">
    <location>
        <begin position="165"/>
        <end position="192"/>
    </location>
</feature>
<evidence type="ECO:0000256" key="5">
    <source>
        <dbReference type="SAM" id="Phobius"/>
    </source>
</evidence>
<evidence type="ECO:0000256" key="3">
    <source>
        <dbReference type="ARBA" id="ARBA00022989"/>
    </source>
</evidence>
<dbReference type="InterPro" id="IPR007318">
    <property type="entry name" value="Phopholipid_MeTrfase"/>
</dbReference>
<feature type="transmembrane region" description="Helical" evidence="5">
    <location>
        <begin position="75"/>
        <end position="97"/>
    </location>
</feature>
<dbReference type="Gene3D" id="1.20.120.1630">
    <property type="match status" value="1"/>
</dbReference>
<evidence type="ECO:0000313" key="7">
    <source>
        <dbReference type="Proteomes" id="UP000190675"/>
    </source>
</evidence>